<evidence type="ECO:0000259" key="12">
    <source>
        <dbReference type="Pfam" id="PF05922"/>
    </source>
</evidence>
<keyword evidence="6" id="KW-0325">Glycoprotein</keyword>
<dbReference type="PANTHER" id="PTHR10795">
    <property type="entry name" value="PROPROTEIN CONVERTASE SUBTILISIN/KEXIN"/>
    <property type="match status" value="1"/>
</dbReference>
<evidence type="ECO:0000259" key="11">
    <source>
        <dbReference type="Pfam" id="PF00082"/>
    </source>
</evidence>
<reference evidence="14 15" key="1">
    <citation type="journal article" date="2013" name="Genome Biol.">
        <title>The genome sequence of the most widely cultivated cacao type and its use to identify candidate genes regulating pod color.</title>
        <authorList>
            <person name="Motamayor J.C."/>
            <person name="Mockaitis K."/>
            <person name="Schmutz J."/>
            <person name="Haiminen N."/>
            <person name="Iii D.L."/>
            <person name="Cornejo O."/>
            <person name="Findley S.D."/>
            <person name="Zheng P."/>
            <person name="Utro F."/>
            <person name="Royaert S."/>
            <person name="Saski C."/>
            <person name="Jenkins J."/>
            <person name="Podicheti R."/>
            <person name="Zhao M."/>
            <person name="Scheffler B.E."/>
            <person name="Stack J.C."/>
            <person name="Feltus F.A."/>
            <person name="Mustiga G.M."/>
            <person name="Amores F."/>
            <person name="Phillips W."/>
            <person name="Marelli J.P."/>
            <person name="May G.D."/>
            <person name="Shapiro H."/>
            <person name="Ma J."/>
            <person name="Bustamante C.D."/>
            <person name="Schnell R.J."/>
            <person name="Main D."/>
            <person name="Gilbert D."/>
            <person name="Parida L."/>
            <person name="Kuhn D.N."/>
        </authorList>
    </citation>
    <scope>NUCLEOTIDE SEQUENCE [LARGE SCALE GENOMIC DNA]</scope>
    <source>
        <strain evidence="15">cv. Matina 1-6</strain>
    </source>
</reference>
<feature type="compositionally biased region" description="Low complexity" evidence="9">
    <location>
        <begin position="222"/>
        <end position="231"/>
    </location>
</feature>
<dbReference type="FunCoup" id="A0A061G2N1">
    <property type="interactions" value="284"/>
</dbReference>
<evidence type="ECO:0000313" key="14">
    <source>
        <dbReference type="EMBL" id="EOY23831.1"/>
    </source>
</evidence>
<dbReference type="Gene3D" id="3.50.30.30">
    <property type="match status" value="1"/>
</dbReference>
<keyword evidence="5 8" id="KW-0720">Serine protease</keyword>
<dbReference type="InterPro" id="IPR015500">
    <property type="entry name" value="Peptidase_S8_subtilisin-rel"/>
</dbReference>
<dbReference type="OMA" id="WDYLDIS"/>
<keyword evidence="4 8" id="KW-0378">Hydrolase</keyword>
<dbReference type="FunFam" id="3.30.70.80:FF:000002">
    <property type="entry name" value="Subtilisin-like protease SBT5.3"/>
    <property type="match status" value="2"/>
</dbReference>
<evidence type="ECO:0000256" key="5">
    <source>
        <dbReference type="ARBA" id="ARBA00022825"/>
    </source>
</evidence>
<dbReference type="CDD" id="cd04852">
    <property type="entry name" value="Peptidases_S8_3"/>
    <property type="match status" value="1"/>
</dbReference>
<name>A0A061G2N1_THECC</name>
<dbReference type="Pfam" id="PF00082">
    <property type="entry name" value="Peptidase_S8"/>
    <property type="match status" value="2"/>
</dbReference>
<evidence type="ECO:0000259" key="13">
    <source>
        <dbReference type="Pfam" id="PF17766"/>
    </source>
</evidence>
<dbReference type="EMBL" id="CM001881">
    <property type="protein sequence ID" value="EOY23831.1"/>
    <property type="molecule type" value="Genomic_DNA"/>
</dbReference>
<evidence type="ECO:0000313" key="15">
    <source>
        <dbReference type="Proteomes" id="UP000026915"/>
    </source>
</evidence>
<dbReference type="PROSITE" id="PS51892">
    <property type="entry name" value="SUBTILASE"/>
    <property type="match status" value="1"/>
</dbReference>
<dbReference type="InterPro" id="IPR037045">
    <property type="entry name" value="S8pro/Inhibitor_I9_sf"/>
</dbReference>
<dbReference type="InterPro" id="IPR045051">
    <property type="entry name" value="SBT"/>
</dbReference>
<feature type="domain" description="Inhibitor I9" evidence="12">
    <location>
        <begin position="785"/>
        <end position="863"/>
    </location>
</feature>
<feature type="domain" description="Inhibitor I9" evidence="12">
    <location>
        <begin position="33"/>
        <end position="111"/>
    </location>
</feature>
<protein>
    <submittedName>
        <fullName evidence="14">Subtilase family protein, putative</fullName>
    </submittedName>
</protein>
<dbReference type="Pfam" id="PF17766">
    <property type="entry name" value="fn3_6"/>
    <property type="match status" value="1"/>
</dbReference>
<keyword evidence="15" id="KW-1185">Reference proteome</keyword>
<keyword evidence="2 8" id="KW-0645">Protease</keyword>
<dbReference type="Proteomes" id="UP000026915">
    <property type="component" value="Chromosome 3"/>
</dbReference>
<dbReference type="CDD" id="cd02120">
    <property type="entry name" value="PA_subtilisin_like"/>
    <property type="match status" value="1"/>
</dbReference>
<evidence type="ECO:0000256" key="4">
    <source>
        <dbReference type="ARBA" id="ARBA00022801"/>
    </source>
</evidence>
<dbReference type="AlphaFoldDB" id="A0A061G2N1"/>
<dbReference type="Gene3D" id="2.60.40.2310">
    <property type="match status" value="1"/>
</dbReference>
<dbReference type="InterPro" id="IPR034197">
    <property type="entry name" value="Peptidases_S8_3"/>
</dbReference>
<feature type="domain" description="Peptidase S8/S53" evidence="11">
    <location>
        <begin position="137"/>
        <end position="592"/>
    </location>
</feature>
<feature type="active site" description="Charge relay system" evidence="7 8">
    <location>
        <position position="223"/>
    </location>
</feature>
<dbReference type="GO" id="GO:0006508">
    <property type="term" value="P:proteolysis"/>
    <property type="evidence" value="ECO:0007669"/>
    <property type="project" value="UniProtKB-KW"/>
</dbReference>
<dbReference type="Gene3D" id="3.40.50.200">
    <property type="entry name" value="Peptidase S8/S53 domain"/>
    <property type="match status" value="2"/>
</dbReference>
<gene>
    <name evidence="14" type="ORF">TCM_015603</name>
</gene>
<dbReference type="GO" id="GO:0004252">
    <property type="term" value="F:serine-type endopeptidase activity"/>
    <property type="evidence" value="ECO:0000318"/>
    <property type="project" value="GO_Central"/>
</dbReference>
<feature type="domain" description="Peptidase S8/S53" evidence="11">
    <location>
        <begin position="889"/>
        <end position="1014"/>
    </location>
</feature>
<evidence type="ECO:0000256" key="7">
    <source>
        <dbReference type="PIRSR" id="PIRSR615500-1"/>
    </source>
</evidence>
<dbReference type="FunFam" id="3.50.30.30:FF:000005">
    <property type="entry name" value="subtilisin-like protease SBT1.5"/>
    <property type="match status" value="1"/>
</dbReference>
<evidence type="ECO:0000256" key="8">
    <source>
        <dbReference type="PROSITE-ProRule" id="PRU01240"/>
    </source>
</evidence>
<dbReference type="InterPro" id="IPR023828">
    <property type="entry name" value="Peptidase_S8_Ser-AS"/>
</dbReference>
<organism evidence="14 15">
    <name type="scientific">Theobroma cacao</name>
    <name type="common">Cacao</name>
    <name type="synonym">Cocoa</name>
    <dbReference type="NCBI Taxonomy" id="3641"/>
    <lineage>
        <taxon>Eukaryota</taxon>
        <taxon>Viridiplantae</taxon>
        <taxon>Streptophyta</taxon>
        <taxon>Embryophyta</taxon>
        <taxon>Tracheophyta</taxon>
        <taxon>Spermatophyta</taxon>
        <taxon>Magnoliopsida</taxon>
        <taxon>eudicotyledons</taxon>
        <taxon>Gunneridae</taxon>
        <taxon>Pentapetalae</taxon>
        <taxon>rosids</taxon>
        <taxon>malvids</taxon>
        <taxon>Malvales</taxon>
        <taxon>Malvaceae</taxon>
        <taxon>Byttnerioideae</taxon>
        <taxon>Theobroma</taxon>
    </lineage>
</organism>
<dbReference type="InParanoid" id="A0A061G2N1"/>
<dbReference type="FunFam" id="3.40.50.200:FF:000006">
    <property type="entry name" value="Subtilisin-like protease SBT1.5"/>
    <property type="match status" value="1"/>
</dbReference>
<evidence type="ECO:0000256" key="2">
    <source>
        <dbReference type="ARBA" id="ARBA00022670"/>
    </source>
</evidence>
<dbReference type="PRINTS" id="PR00723">
    <property type="entry name" value="SUBTILISIN"/>
</dbReference>
<evidence type="ECO:0000256" key="3">
    <source>
        <dbReference type="ARBA" id="ARBA00022729"/>
    </source>
</evidence>
<feature type="region of interest" description="Disordered" evidence="9">
    <location>
        <begin position="210"/>
        <end position="231"/>
    </location>
</feature>
<dbReference type="SUPFAM" id="SSF52743">
    <property type="entry name" value="Subtilisin-like"/>
    <property type="match status" value="2"/>
</dbReference>
<proteinExistence type="inferred from homology"/>
<dbReference type="Pfam" id="PF05922">
    <property type="entry name" value="Inhibitor_I9"/>
    <property type="match status" value="2"/>
</dbReference>
<evidence type="ECO:0000256" key="6">
    <source>
        <dbReference type="ARBA" id="ARBA00023180"/>
    </source>
</evidence>
<feature type="signal peptide" evidence="10">
    <location>
        <begin position="1"/>
        <end position="21"/>
    </location>
</feature>
<dbReference type="GO" id="GO:0005576">
    <property type="term" value="C:extracellular region"/>
    <property type="evidence" value="ECO:0000318"/>
    <property type="project" value="GO_Central"/>
</dbReference>
<dbReference type="Gene3D" id="3.30.70.80">
    <property type="entry name" value="Peptidase S8 propeptide/proteinase inhibitor I9"/>
    <property type="match status" value="2"/>
</dbReference>
<dbReference type="InterPro" id="IPR000209">
    <property type="entry name" value="Peptidase_S8/S53_dom"/>
</dbReference>
<comment type="similarity">
    <text evidence="1 8">Belongs to the peptidase S8 family.</text>
</comment>
<sequence>MGNPMPFFVTVFILLVLNGHGLMTTKVEAKSNVHIVYLGERQLDDPKLVTDSHHDLLATVVGSKEVASDLMVYSYRHGFSGFAAKLTESQAQKLSELPGVVRVIPNSLHRLQTTRSWDFLGLSSHYPTNILQNSKMGDGVIIGVFDTGIWPESKAFSDEGLGPIPSRWKGVCKSGDHFNAATHCNRKIIGARWFIDGFLAEYGQPFNTSEDPEYFSPRDANGHGTHTSSTAGGSYVRNVSYRGLGPGTVRGGAPHARLAIYKVCWNVLGGQCASADILKAFDEAIHDGVDVLSLSIGYSLPLFSDVDERDGIATGSFHAVARGITVVCGAANDGPSAQTVQNTAPWIVTVAASTMDRAFPTPITLGNNKTFLGQAIFTGKENGFTGLTYPEGTGLDPTSAGACQDLLLNSTLVAGKVVLCFASVARRVAIRSAAATLQEAGGTGLIIAKNPSDALTECSNDFPCIEVDYEIGTRILYYIRSAKSPTVKLSPSKTLVGKPVSAKVAFFSSRGPSSIAPEILKPDITAPGVNILAAISQLNQLRDDGYAIRSGTSMATPHVSGIVALLKAIHPDWSPAAIKSALVTTAWTKDASGLPLFAEGSPQKLANPFDFGGGIVNPNGAADPGLVYDMGTSDYIQYLCAMGYNDSAISRLTGQSTVCPIKKPSILDVNVPSITISSLRNSATLTRTVTNVGAPISVYRAVIEPPTGITVTVRPNVLVFNSTTKKISFSVTVSAAHQKYATNTMGRLLIAISSYRTSLILLVNLFLILNGQNRFAAAVNAESRVHIVYMGERQQNDPKLITEFHHDLLATIVGSKEAAVDSMVYTYKHGFSGFAAKLTESQAQQISELPEVVHVIPNRFHSLQTTRTWDYLDISSYSPFNLLHDTDMGDGIIIGLLDTGVWPESVVFNDEGLEPIPARWKGLCESGQLFNGTTDCNRKLIGAKYFIDGFLAGNNQPFNTTDNPDYMSPRDSFGHGTHTSTIAGGSFVANASYKGLALGTSRGGAPRARIAMYKKLMSVMGLPLVHSML</sequence>
<keyword evidence="3 10" id="KW-0732">Signal</keyword>
<feature type="domain" description="Subtilisin-like protease fibronectin type-III" evidence="13">
    <location>
        <begin position="668"/>
        <end position="749"/>
    </location>
</feature>
<dbReference type="InterPro" id="IPR041469">
    <property type="entry name" value="Subtilisin-like_FN3"/>
</dbReference>
<evidence type="ECO:0000256" key="9">
    <source>
        <dbReference type="SAM" id="MobiDB-lite"/>
    </source>
</evidence>
<feature type="active site" description="Charge relay system" evidence="7 8">
    <location>
        <position position="553"/>
    </location>
</feature>
<feature type="chain" id="PRO_5001598548" evidence="10">
    <location>
        <begin position="22"/>
        <end position="1029"/>
    </location>
</feature>
<feature type="active site" description="Charge relay system" evidence="7 8">
    <location>
        <position position="146"/>
    </location>
</feature>
<dbReference type="Gramene" id="EOY23831">
    <property type="protein sequence ID" value="EOY23831"/>
    <property type="gene ID" value="TCM_015603"/>
</dbReference>
<dbReference type="eggNOG" id="ENOG502QSF0">
    <property type="taxonomic scope" value="Eukaryota"/>
</dbReference>
<dbReference type="InterPro" id="IPR010259">
    <property type="entry name" value="S8pro/Inhibitor_I9"/>
</dbReference>
<accession>A0A061G2N1</accession>
<evidence type="ECO:0000256" key="1">
    <source>
        <dbReference type="ARBA" id="ARBA00011073"/>
    </source>
</evidence>
<dbReference type="InterPro" id="IPR036852">
    <property type="entry name" value="Peptidase_S8/S53_dom_sf"/>
</dbReference>
<dbReference type="PROSITE" id="PS00138">
    <property type="entry name" value="SUBTILASE_SER"/>
    <property type="match status" value="1"/>
</dbReference>
<evidence type="ECO:0000256" key="10">
    <source>
        <dbReference type="SAM" id="SignalP"/>
    </source>
</evidence>
<dbReference type="HOGENOM" id="CLU_000625_4_2_1"/>